<dbReference type="InterPro" id="IPR011991">
    <property type="entry name" value="ArsR-like_HTH"/>
</dbReference>
<keyword evidence="1" id="KW-0238">DNA-binding</keyword>
<accession>A0ABQ2L3W8</accession>
<protein>
    <submittedName>
        <fullName evidence="3">Transcriptional regulator</fullName>
    </submittedName>
</protein>
<dbReference type="EMBL" id="BMLN01000006">
    <property type="protein sequence ID" value="GGO01816.1"/>
    <property type="molecule type" value="Genomic_DNA"/>
</dbReference>
<evidence type="ECO:0000313" key="4">
    <source>
        <dbReference type="Proteomes" id="UP000606653"/>
    </source>
</evidence>
<proteinExistence type="predicted"/>
<evidence type="ECO:0000256" key="1">
    <source>
        <dbReference type="ARBA" id="ARBA00023125"/>
    </source>
</evidence>
<sequence length="117" mass="13409">MKLLHHPERKDILLSSVLYALSDPVRLQIVAQIHRGGEQACKSFEVPIAKSTLSQHVRTLREAGITHTRIYGTQRLLSLRSEDLNERFPGLLDAVLRSYGESREEIELRQEYEKQGS</sequence>
<feature type="domain" description="HTH arsR-type" evidence="2">
    <location>
        <begin position="16"/>
        <end position="93"/>
    </location>
</feature>
<name>A0ABQ2L3W8_9BACL</name>
<keyword evidence="4" id="KW-1185">Reference proteome</keyword>
<dbReference type="InterPro" id="IPR001845">
    <property type="entry name" value="HTH_ArsR_DNA-bd_dom"/>
</dbReference>
<dbReference type="SUPFAM" id="SSF46785">
    <property type="entry name" value="Winged helix' DNA-binding domain"/>
    <property type="match status" value="1"/>
</dbReference>
<dbReference type="CDD" id="cd00090">
    <property type="entry name" value="HTH_ARSR"/>
    <property type="match status" value="1"/>
</dbReference>
<dbReference type="RefSeq" id="WP_018976264.1">
    <property type="nucleotide sequence ID" value="NZ_BMLN01000006.1"/>
</dbReference>
<dbReference type="Gene3D" id="1.10.10.10">
    <property type="entry name" value="Winged helix-like DNA-binding domain superfamily/Winged helix DNA-binding domain"/>
    <property type="match status" value="1"/>
</dbReference>
<comment type="caution">
    <text evidence="3">The sequence shown here is derived from an EMBL/GenBank/DDBJ whole genome shotgun (WGS) entry which is preliminary data.</text>
</comment>
<dbReference type="Pfam" id="PF12840">
    <property type="entry name" value="HTH_20"/>
    <property type="match status" value="1"/>
</dbReference>
<reference evidence="4" key="1">
    <citation type="journal article" date="2019" name="Int. J. Syst. Evol. Microbiol.">
        <title>The Global Catalogue of Microorganisms (GCM) 10K type strain sequencing project: providing services to taxonomists for standard genome sequencing and annotation.</title>
        <authorList>
            <consortium name="The Broad Institute Genomics Platform"/>
            <consortium name="The Broad Institute Genome Sequencing Center for Infectious Disease"/>
            <person name="Wu L."/>
            <person name="Ma J."/>
        </authorList>
    </citation>
    <scope>NUCLEOTIDE SEQUENCE [LARGE SCALE GENOMIC DNA]</scope>
    <source>
        <strain evidence="4">CGMCC 1.6964</strain>
    </source>
</reference>
<organism evidence="3 4">
    <name type="scientific">Saccharibacillus kuerlensis</name>
    <dbReference type="NCBI Taxonomy" id="459527"/>
    <lineage>
        <taxon>Bacteria</taxon>
        <taxon>Bacillati</taxon>
        <taxon>Bacillota</taxon>
        <taxon>Bacilli</taxon>
        <taxon>Bacillales</taxon>
        <taxon>Paenibacillaceae</taxon>
        <taxon>Saccharibacillus</taxon>
    </lineage>
</organism>
<dbReference type="SMART" id="SM00418">
    <property type="entry name" value="HTH_ARSR"/>
    <property type="match status" value="1"/>
</dbReference>
<dbReference type="InterPro" id="IPR036388">
    <property type="entry name" value="WH-like_DNA-bd_sf"/>
</dbReference>
<dbReference type="Proteomes" id="UP000606653">
    <property type="component" value="Unassembled WGS sequence"/>
</dbReference>
<evidence type="ECO:0000259" key="2">
    <source>
        <dbReference type="SMART" id="SM00418"/>
    </source>
</evidence>
<evidence type="ECO:0000313" key="3">
    <source>
        <dbReference type="EMBL" id="GGO01816.1"/>
    </source>
</evidence>
<dbReference type="PRINTS" id="PR00778">
    <property type="entry name" value="HTHARSR"/>
</dbReference>
<dbReference type="InterPro" id="IPR036390">
    <property type="entry name" value="WH_DNA-bd_sf"/>
</dbReference>
<gene>
    <name evidence="3" type="ORF">GCM10010969_24500</name>
</gene>